<name>A0ABZ0S6X9_9GAMM</name>
<dbReference type="Proteomes" id="UP001432180">
    <property type="component" value="Chromosome"/>
</dbReference>
<dbReference type="Gene3D" id="3.90.1570.10">
    <property type="entry name" value="tt1808, chain A"/>
    <property type="match status" value="1"/>
</dbReference>
<gene>
    <name evidence="2" type="ORF">Thiowin_00934</name>
</gene>
<evidence type="ECO:0000259" key="1">
    <source>
        <dbReference type="Pfam" id="PF05685"/>
    </source>
</evidence>
<evidence type="ECO:0000313" key="3">
    <source>
        <dbReference type="Proteomes" id="UP001432180"/>
    </source>
</evidence>
<keyword evidence="3" id="KW-1185">Reference proteome</keyword>
<dbReference type="SUPFAM" id="SSF52980">
    <property type="entry name" value="Restriction endonuclease-like"/>
    <property type="match status" value="1"/>
</dbReference>
<dbReference type="InterPro" id="IPR011335">
    <property type="entry name" value="Restrct_endonuc-II-like"/>
</dbReference>
<dbReference type="RefSeq" id="WP_328986553.1">
    <property type="nucleotide sequence ID" value="NZ_CP121472.1"/>
</dbReference>
<organism evidence="2 3">
    <name type="scientific">Thiorhodovibrio winogradskyi</name>
    <dbReference type="NCBI Taxonomy" id="77007"/>
    <lineage>
        <taxon>Bacteria</taxon>
        <taxon>Pseudomonadati</taxon>
        <taxon>Pseudomonadota</taxon>
        <taxon>Gammaproteobacteria</taxon>
        <taxon>Chromatiales</taxon>
        <taxon>Chromatiaceae</taxon>
        <taxon>Thiorhodovibrio</taxon>
    </lineage>
</organism>
<protein>
    <recommendedName>
        <fullName evidence="1">Putative restriction endonuclease domain-containing protein</fullName>
    </recommendedName>
</protein>
<dbReference type="InterPro" id="IPR012296">
    <property type="entry name" value="Nuclease_put_TT1808"/>
</dbReference>
<accession>A0ABZ0S6X9</accession>
<dbReference type="InterPro" id="IPR008538">
    <property type="entry name" value="Uma2"/>
</dbReference>
<proteinExistence type="predicted"/>
<sequence>MTALPKITPAEYLDQERRAENKSEYVAGEIFAMAGASPAHNLIVGNLVTELNSALKQRPCRVYPSDLRLWVADSYFYPDVSVVCGDPSFADGDNLMNPSLIVEVLSPSTADFDMGGKFARYRQIESLQEYVLVAQDSARVIHYQRQDDAHWLMSEITDARASVVLPSLDCALAMADIYDKVFR</sequence>
<dbReference type="PANTHER" id="PTHR36558:SF1">
    <property type="entry name" value="RESTRICTION ENDONUCLEASE DOMAIN-CONTAINING PROTEIN-RELATED"/>
    <property type="match status" value="1"/>
</dbReference>
<dbReference type="Pfam" id="PF05685">
    <property type="entry name" value="Uma2"/>
    <property type="match status" value="1"/>
</dbReference>
<reference evidence="2 3" key="1">
    <citation type="journal article" date="2023" name="Microorganisms">
        <title>Thiorhodovibrio frisius and Trv. litoralis spp. nov., Two Novel Members from a Clade of Fastidious Purple Sulfur Bacteria That Exhibit Unique Red-Shifted Light-Harvesting Capabilities.</title>
        <authorList>
            <person name="Methner A."/>
            <person name="Kuzyk S.B."/>
            <person name="Petersen J."/>
            <person name="Bauer S."/>
            <person name="Brinkmann H."/>
            <person name="Sichau K."/>
            <person name="Wanner G."/>
            <person name="Wolf J."/>
            <person name="Neumann-Schaal M."/>
            <person name="Henke P."/>
            <person name="Tank M."/>
            <person name="Sproer C."/>
            <person name="Bunk B."/>
            <person name="Overmann J."/>
        </authorList>
    </citation>
    <scope>NUCLEOTIDE SEQUENCE [LARGE SCALE GENOMIC DNA]</scope>
    <source>
        <strain evidence="2 3">DSM 6702</strain>
    </source>
</reference>
<dbReference type="CDD" id="cd06260">
    <property type="entry name" value="DUF820-like"/>
    <property type="match status" value="1"/>
</dbReference>
<dbReference type="PANTHER" id="PTHR36558">
    <property type="entry name" value="GLR1098 PROTEIN"/>
    <property type="match status" value="1"/>
</dbReference>
<evidence type="ECO:0000313" key="2">
    <source>
        <dbReference type="EMBL" id="WPL16003.1"/>
    </source>
</evidence>
<dbReference type="EMBL" id="CP121472">
    <property type="protein sequence ID" value="WPL16003.1"/>
    <property type="molecule type" value="Genomic_DNA"/>
</dbReference>
<feature type="domain" description="Putative restriction endonuclease" evidence="1">
    <location>
        <begin position="10"/>
        <end position="168"/>
    </location>
</feature>